<dbReference type="RefSeq" id="WP_198123066.1">
    <property type="nucleotide sequence ID" value="NZ_JAECZC010000002.1"/>
</dbReference>
<name>A0A8J7HRE5_9NOST</name>
<proteinExistence type="predicted"/>
<evidence type="ECO:0000259" key="2">
    <source>
        <dbReference type="Pfam" id="PF13439"/>
    </source>
</evidence>
<dbReference type="InterPro" id="IPR001296">
    <property type="entry name" value="Glyco_trans_1"/>
</dbReference>
<dbReference type="GO" id="GO:0016757">
    <property type="term" value="F:glycosyltransferase activity"/>
    <property type="evidence" value="ECO:0007669"/>
    <property type="project" value="InterPro"/>
</dbReference>
<sequence>MHKSRYHCHLWCPDLFNATGGIQRYSSFCFQALQTLYPNFAYDILIKHDTDVPTKSANLCFHPTGNWPSSLRTPAFAAQLIGLGFWQRPNLILSTHLNFSVPAYLLKRLLGIPYWVVAHGIEVWNLQNSNRQTALKHADRILAVSHYTRDRILQEQNLDPDQVVVLANTFDADNFQIAPKPDSLLKRYGLKPQQPIILTVARLSQSEQYKGYDKILTALPQIRQAIPDVHYILVGKGDDRPRVEDLIAKFQLQDCVTLAGYVPDAELNSHYNLCDLFAMPSKGEGFGIVYLEALACGKPTLGGNKDGALDALCQGKLGALVDPDDTDAIAQTVIQILQGTYPNCLIYQPEALREKVIQEFGFERFQKTLGSYLENHFRSTSRR</sequence>
<evidence type="ECO:0000259" key="1">
    <source>
        <dbReference type="Pfam" id="PF00534"/>
    </source>
</evidence>
<gene>
    <name evidence="3" type="ORF">I8748_02395</name>
</gene>
<comment type="caution">
    <text evidence="3">The sequence shown here is derived from an EMBL/GenBank/DDBJ whole genome shotgun (WGS) entry which is preliminary data.</text>
</comment>
<dbReference type="PANTHER" id="PTHR45871">
    <property type="entry name" value="N-ACETYLGLUCOSAMINYL-PHOSPHATIDYLINOSITOL BIOSYNTHETIC PROTEIN"/>
    <property type="match status" value="1"/>
</dbReference>
<protein>
    <submittedName>
        <fullName evidence="3">Glycosyltransferase</fullName>
    </submittedName>
</protein>
<accession>A0A8J7HRE5</accession>
<reference evidence="3 4" key="1">
    <citation type="journal article" date="2021" name="Int. J. Syst. Evol. Microbiol.">
        <title>Amazonocrinis nigriterrae gen. nov., sp. nov., Atlanticothrix silvestris gen. nov., sp. nov. and Dendronalium phyllosphericum gen. nov., sp. nov., nostocacean cyanobacteria from Brazilian environments.</title>
        <authorList>
            <person name="Alvarenga D.O."/>
            <person name="Andreote A.P.D."/>
            <person name="Branco L.H.Z."/>
            <person name="Delbaje E."/>
            <person name="Cruz R.B."/>
            <person name="Varani A.M."/>
            <person name="Fiore M.F."/>
        </authorList>
    </citation>
    <scope>NUCLEOTIDE SEQUENCE [LARGE SCALE GENOMIC DNA]</scope>
    <source>
        <strain evidence="3 4">CENA67</strain>
    </source>
</reference>
<dbReference type="Pfam" id="PF00534">
    <property type="entry name" value="Glycos_transf_1"/>
    <property type="match status" value="1"/>
</dbReference>
<organism evidence="3 4">
    <name type="scientific">Amazonocrinis nigriterrae CENA67</name>
    <dbReference type="NCBI Taxonomy" id="2794033"/>
    <lineage>
        <taxon>Bacteria</taxon>
        <taxon>Bacillati</taxon>
        <taxon>Cyanobacteriota</taxon>
        <taxon>Cyanophyceae</taxon>
        <taxon>Nostocales</taxon>
        <taxon>Nostocaceae</taxon>
        <taxon>Amazonocrinis</taxon>
        <taxon>Amazonocrinis nigriterrae</taxon>
    </lineage>
</organism>
<dbReference type="Pfam" id="PF13439">
    <property type="entry name" value="Glyco_transf_4"/>
    <property type="match status" value="1"/>
</dbReference>
<dbReference type="EMBL" id="JAECZC010000002">
    <property type="protein sequence ID" value="MBH8561039.1"/>
    <property type="molecule type" value="Genomic_DNA"/>
</dbReference>
<keyword evidence="4" id="KW-1185">Reference proteome</keyword>
<evidence type="ECO:0000313" key="3">
    <source>
        <dbReference type="EMBL" id="MBH8561039.1"/>
    </source>
</evidence>
<feature type="domain" description="Glycosyl transferase family 1" evidence="1">
    <location>
        <begin position="186"/>
        <end position="339"/>
    </location>
</feature>
<dbReference type="AlphaFoldDB" id="A0A8J7HRE5"/>
<dbReference type="Gene3D" id="3.40.50.2000">
    <property type="entry name" value="Glycogen Phosphorylase B"/>
    <property type="match status" value="2"/>
</dbReference>
<feature type="domain" description="Glycosyltransferase subfamily 4-like N-terminal" evidence="2">
    <location>
        <begin position="66"/>
        <end position="173"/>
    </location>
</feature>
<dbReference type="Proteomes" id="UP000632766">
    <property type="component" value="Unassembled WGS sequence"/>
</dbReference>
<dbReference type="PANTHER" id="PTHR45871:SF1">
    <property type="entry name" value="PHOSPHATIDYLINOSITOL N-ACETYLGLUCOSAMINYLTRANSFERASE SUBUNIT A"/>
    <property type="match status" value="1"/>
</dbReference>
<evidence type="ECO:0000313" key="4">
    <source>
        <dbReference type="Proteomes" id="UP000632766"/>
    </source>
</evidence>
<dbReference type="SUPFAM" id="SSF53756">
    <property type="entry name" value="UDP-Glycosyltransferase/glycogen phosphorylase"/>
    <property type="match status" value="1"/>
</dbReference>
<dbReference type="InterPro" id="IPR028098">
    <property type="entry name" value="Glyco_trans_4-like_N"/>
</dbReference>